<dbReference type="InterPro" id="IPR036388">
    <property type="entry name" value="WH-like_DNA-bd_sf"/>
</dbReference>
<evidence type="ECO:0000256" key="1">
    <source>
        <dbReference type="SAM" id="Coils"/>
    </source>
</evidence>
<protein>
    <submittedName>
        <fullName evidence="3">Transcriptional regulator, PadR family</fullName>
    </submittedName>
</protein>
<dbReference type="STRING" id="1391654.AKJ09_01931"/>
<dbReference type="InterPro" id="IPR005149">
    <property type="entry name" value="Tscrpt_reg_PadR_N"/>
</dbReference>
<reference evidence="3 4" key="1">
    <citation type="submission" date="2015-08" db="EMBL/GenBank/DDBJ databases">
        <authorList>
            <person name="Babu N.S."/>
            <person name="Beckwith C.J."/>
            <person name="Beseler K.G."/>
            <person name="Brison A."/>
            <person name="Carone J.V."/>
            <person name="Caskin T.P."/>
            <person name="Diamond M."/>
            <person name="Durham M.E."/>
            <person name="Foxe J.M."/>
            <person name="Go M."/>
            <person name="Henderson B.A."/>
            <person name="Jones I.B."/>
            <person name="McGettigan J.A."/>
            <person name="Micheletti S.J."/>
            <person name="Nasrallah M.E."/>
            <person name="Ortiz D."/>
            <person name="Piller C.R."/>
            <person name="Privatt S.R."/>
            <person name="Schneider S.L."/>
            <person name="Sharp S."/>
            <person name="Smith T.C."/>
            <person name="Stanton J.D."/>
            <person name="Ullery H.E."/>
            <person name="Wilson R.J."/>
            <person name="Serrano M.G."/>
            <person name="Buck G."/>
            <person name="Lee V."/>
            <person name="Wang Y."/>
            <person name="Carvalho R."/>
            <person name="Voegtly L."/>
            <person name="Shi R."/>
            <person name="Duckworth R."/>
            <person name="Johnson A."/>
            <person name="Loviza R."/>
            <person name="Walstead R."/>
            <person name="Shah Z."/>
            <person name="Kiflezghi M."/>
            <person name="Wade K."/>
            <person name="Ball S.L."/>
            <person name="Bradley K.W."/>
            <person name="Asai D.J."/>
            <person name="Bowman C.A."/>
            <person name="Russell D.A."/>
            <person name="Pope W.H."/>
            <person name="Jacobs-Sera D."/>
            <person name="Hendrix R.W."/>
            <person name="Hatfull G.F."/>
        </authorList>
    </citation>
    <scope>NUCLEOTIDE SEQUENCE [LARGE SCALE GENOMIC DNA]</scope>
    <source>
        <strain evidence="3 4">DSM 27648</strain>
    </source>
</reference>
<dbReference type="SUPFAM" id="SSF46785">
    <property type="entry name" value="Winged helix' DNA-binding domain"/>
    <property type="match status" value="1"/>
</dbReference>
<dbReference type="Pfam" id="PF03551">
    <property type="entry name" value="PadR"/>
    <property type="match status" value="1"/>
</dbReference>
<proteinExistence type="predicted"/>
<dbReference type="PANTHER" id="PTHR43252">
    <property type="entry name" value="TRANSCRIPTIONAL REGULATOR YQJI"/>
    <property type="match status" value="1"/>
</dbReference>
<dbReference type="Gene3D" id="1.10.10.10">
    <property type="entry name" value="Winged helix-like DNA-binding domain superfamily/Winged helix DNA-binding domain"/>
    <property type="match status" value="1"/>
</dbReference>
<evidence type="ECO:0000313" key="4">
    <source>
        <dbReference type="Proteomes" id="UP000064967"/>
    </source>
</evidence>
<dbReference type="KEGG" id="llu:AKJ09_01931"/>
<keyword evidence="4" id="KW-1185">Reference proteome</keyword>
<dbReference type="InterPro" id="IPR036390">
    <property type="entry name" value="WH_DNA-bd_sf"/>
</dbReference>
<dbReference type="PATRIC" id="fig|1391654.3.peg.1945"/>
<dbReference type="Proteomes" id="UP000064967">
    <property type="component" value="Chromosome"/>
</dbReference>
<name>A0A0K1PP34_9BACT</name>
<dbReference type="EMBL" id="CP012333">
    <property type="protein sequence ID" value="AKU95267.1"/>
    <property type="molecule type" value="Genomic_DNA"/>
</dbReference>
<accession>A0A0K1PP34</accession>
<evidence type="ECO:0000259" key="2">
    <source>
        <dbReference type="Pfam" id="PF03551"/>
    </source>
</evidence>
<evidence type="ECO:0000313" key="3">
    <source>
        <dbReference type="EMBL" id="AKU95267.1"/>
    </source>
</evidence>
<organism evidence="3 4">
    <name type="scientific">Labilithrix luteola</name>
    <dbReference type="NCBI Taxonomy" id="1391654"/>
    <lineage>
        <taxon>Bacteria</taxon>
        <taxon>Pseudomonadati</taxon>
        <taxon>Myxococcota</taxon>
        <taxon>Polyangia</taxon>
        <taxon>Polyangiales</taxon>
        <taxon>Labilitrichaceae</taxon>
        <taxon>Labilithrix</taxon>
    </lineage>
</organism>
<sequence>MHGGAWPDPRWAILAGRRGGPFGGRGGGRGFPGFGFGPGGPGFDFRAGRKLSSADLQLLLLALLEEKSRHGYDLIKALEERSNGFYVPSPGVIYPALTYLEEAGETASEAEGSRKLYRLTDTGRATLEKRRAEVDALFAQLEELGRNMARVREAFSREGEGEDFDPRGPRGMLPEIAEGIGELREAIRANRGASRTQKLRIAEILKRAAAAIRALAAGGSDDE</sequence>
<keyword evidence="1" id="KW-0175">Coiled coil</keyword>
<feature type="domain" description="Transcription regulator PadR N-terminal" evidence="2">
    <location>
        <begin position="60"/>
        <end position="129"/>
    </location>
</feature>
<dbReference type="PANTHER" id="PTHR43252:SF2">
    <property type="entry name" value="TRANSCRIPTION REGULATOR, PADR-LIKE FAMILY"/>
    <property type="match status" value="1"/>
</dbReference>
<dbReference type="AlphaFoldDB" id="A0A0K1PP34"/>
<feature type="coiled-coil region" evidence="1">
    <location>
        <begin position="124"/>
        <end position="154"/>
    </location>
</feature>
<gene>
    <name evidence="3" type="ORF">AKJ09_01931</name>
</gene>